<protein>
    <recommendedName>
        <fullName evidence="1">Pre-mRNA-processing-splicing factor 8 U6-snRNA-binding domain-containing protein</fullName>
    </recommendedName>
</protein>
<dbReference type="GO" id="GO:0097157">
    <property type="term" value="F:pre-mRNA intronic binding"/>
    <property type="evidence" value="ECO:0007669"/>
    <property type="project" value="TreeGrafter"/>
</dbReference>
<name>A0A453GDD9_AEGTS</name>
<sequence>MPYLREHTTVFPYLGGFVLGEGFRFEESIKYKKLTNAQRSQLNQIPNKRFTLWWSPTMH</sequence>
<reference evidence="3" key="1">
    <citation type="journal article" date="2014" name="Science">
        <title>Ancient hybridizations among the ancestral genomes of bread wheat.</title>
        <authorList>
            <consortium name="International Wheat Genome Sequencing Consortium,"/>
            <person name="Marcussen T."/>
            <person name="Sandve S.R."/>
            <person name="Heier L."/>
            <person name="Spannagl M."/>
            <person name="Pfeifer M."/>
            <person name="Jakobsen K.S."/>
            <person name="Wulff B.B."/>
            <person name="Steuernagel B."/>
            <person name="Mayer K.F."/>
            <person name="Olsen O.A."/>
        </authorList>
    </citation>
    <scope>NUCLEOTIDE SEQUENCE [LARGE SCALE GENOMIC DNA]</scope>
    <source>
        <strain evidence="3">cv. AL8/78</strain>
    </source>
</reference>
<keyword evidence="3" id="KW-1185">Reference proteome</keyword>
<proteinExistence type="predicted"/>
<dbReference type="GO" id="GO:0030623">
    <property type="term" value="F:U5 snRNA binding"/>
    <property type="evidence" value="ECO:0007669"/>
    <property type="project" value="TreeGrafter"/>
</dbReference>
<evidence type="ECO:0000259" key="1">
    <source>
        <dbReference type="Pfam" id="PF10596"/>
    </source>
</evidence>
<dbReference type="Gramene" id="AET3Gv20969600.11">
    <property type="protein sequence ID" value="AET3Gv20969600.11"/>
    <property type="gene ID" value="AET3Gv20969600"/>
</dbReference>
<dbReference type="GO" id="GO:0030620">
    <property type="term" value="F:U2 snRNA binding"/>
    <property type="evidence" value="ECO:0007669"/>
    <property type="project" value="TreeGrafter"/>
</dbReference>
<dbReference type="InterPro" id="IPR027652">
    <property type="entry name" value="PRP8"/>
</dbReference>
<accession>A0A453GDD9</accession>
<reference evidence="2" key="5">
    <citation type="journal article" date="2021" name="G3 (Bethesda)">
        <title>Aegilops tauschii genome assembly Aet v5.0 features greater sequence contiguity and improved annotation.</title>
        <authorList>
            <person name="Wang L."/>
            <person name="Zhu T."/>
            <person name="Rodriguez J.C."/>
            <person name="Deal K.R."/>
            <person name="Dubcovsky J."/>
            <person name="McGuire P.E."/>
            <person name="Lux T."/>
            <person name="Spannagl M."/>
            <person name="Mayer K.F.X."/>
            <person name="Baldrich P."/>
            <person name="Meyers B.C."/>
            <person name="Huo N."/>
            <person name="Gu Y.Q."/>
            <person name="Zhou H."/>
            <person name="Devos K.M."/>
            <person name="Bennetzen J.L."/>
            <person name="Unver T."/>
            <person name="Budak H."/>
            <person name="Gulick P.J."/>
            <person name="Galiba G."/>
            <person name="Kalapos B."/>
            <person name="Nelson D.R."/>
            <person name="Li P."/>
            <person name="You F.M."/>
            <person name="Luo M.C."/>
            <person name="Dvorak J."/>
        </authorList>
    </citation>
    <scope>NUCLEOTIDE SEQUENCE [LARGE SCALE GENOMIC DNA]</scope>
    <source>
        <strain evidence="2">cv. AL8/78</strain>
    </source>
</reference>
<dbReference type="GO" id="GO:0017070">
    <property type="term" value="F:U6 snRNA binding"/>
    <property type="evidence" value="ECO:0007669"/>
    <property type="project" value="InterPro"/>
</dbReference>
<dbReference type="GO" id="GO:0005682">
    <property type="term" value="C:U5 snRNP"/>
    <property type="evidence" value="ECO:0007669"/>
    <property type="project" value="TreeGrafter"/>
</dbReference>
<dbReference type="Pfam" id="PF10596">
    <property type="entry name" value="U6-snRNA_bdg"/>
    <property type="match status" value="1"/>
</dbReference>
<dbReference type="AlphaFoldDB" id="A0A453GDD9"/>
<dbReference type="GO" id="GO:0030619">
    <property type="term" value="F:U1 snRNA binding"/>
    <property type="evidence" value="ECO:0007669"/>
    <property type="project" value="TreeGrafter"/>
</dbReference>
<dbReference type="GO" id="GO:0071013">
    <property type="term" value="C:catalytic step 2 spliceosome"/>
    <property type="evidence" value="ECO:0007669"/>
    <property type="project" value="TreeGrafter"/>
</dbReference>
<evidence type="ECO:0000313" key="3">
    <source>
        <dbReference type="Proteomes" id="UP000015105"/>
    </source>
</evidence>
<dbReference type="Proteomes" id="UP000015105">
    <property type="component" value="Chromosome 3D"/>
</dbReference>
<dbReference type="InterPro" id="IPR019580">
    <property type="entry name" value="Prp8_U6-snRNA-bd"/>
</dbReference>
<dbReference type="EnsemblPlants" id="AET3Gv20969600.11">
    <property type="protein sequence ID" value="AET3Gv20969600.11"/>
    <property type="gene ID" value="AET3Gv20969600"/>
</dbReference>
<feature type="domain" description="Pre-mRNA-processing-splicing factor 8 U6-snRNA-binding" evidence="1">
    <location>
        <begin position="8"/>
        <end position="58"/>
    </location>
</feature>
<reference evidence="2" key="4">
    <citation type="submission" date="2019-03" db="UniProtKB">
        <authorList>
            <consortium name="EnsemblPlants"/>
        </authorList>
    </citation>
    <scope>IDENTIFICATION</scope>
</reference>
<dbReference type="PANTHER" id="PTHR11140">
    <property type="entry name" value="PRE-MRNA SPLICING FACTOR PRP8"/>
    <property type="match status" value="1"/>
</dbReference>
<reference evidence="2" key="3">
    <citation type="journal article" date="2017" name="Nature">
        <title>Genome sequence of the progenitor of the wheat D genome Aegilops tauschii.</title>
        <authorList>
            <person name="Luo M.C."/>
            <person name="Gu Y.Q."/>
            <person name="Puiu D."/>
            <person name="Wang H."/>
            <person name="Twardziok S.O."/>
            <person name="Deal K.R."/>
            <person name="Huo N."/>
            <person name="Zhu T."/>
            <person name="Wang L."/>
            <person name="Wang Y."/>
            <person name="McGuire P.E."/>
            <person name="Liu S."/>
            <person name="Long H."/>
            <person name="Ramasamy R.K."/>
            <person name="Rodriguez J.C."/>
            <person name="Van S.L."/>
            <person name="Yuan L."/>
            <person name="Wang Z."/>
            <person name="Xia Z."/>
            <person name="Xiao L."/>
            <person name="Anderson O.D."/>
            <person name="Ouyang S."/>
            <person name="Liang Y."/>
            <person name="Zimin A.V."/>
            <person name="Pertea G."/>
            <person name="Qi P."/>
            <person name="Bennetzen J.L."/>
            <person name="Dai X."/>
            <person name="Dawson M.W."/>
            <person name="Muller H.G."/>
            <person name="Kugler K."/>
            <person name="Rivarola-Duarte L."/>
            <person name="Spannagl M."/>
            <person name="Mayer K.F.X."/>
            <person name="Lu F.H."/>
            <person name="Bevan M.W."/>
            <person name="Leroy P."/>
            <person name="Li P."/>
            <person name="You F.M."/>
            <person name="Sun Q."/>
            <person name="Liu Z."/>
            <person name="Lyons E."/>
            <person name="Wicker T."/>
            <person name="Salzberg S.L."/>
            <person name="Devos K.M."/>
            <person name="Dvorak J."/>
        </authorList>
    </citation>
    <scope>NUCLEOTIDE SEQUENCE [LARGE SCALE GENOMIC DNA]</scope>
    <source>
        <strain evidence="2">cv. AL8/78</strain>
    </source>
</reference>
<evidence type="ECO:0000313" key="2">
    <source>
        <dbReference type="EnsemblPlants" id="AET3Gv20969600.11"/>
    </source>
</evidence>
<dbReference type="PANTHER" id="PTHR11140:SF0">
    <property type="entry name" value="PRE-MRNA-PROCESSING-SPLICING FACTOR 8"/>
    <property type="match status" value="1"/>
</dbReference>
<dbReference type="GO" id="GO:0000244">
    <property type="term" value="P:spliceosomal tri-snRNP complex assembly"/>
    <property type="evidence" value="ECO:0007669"/>
    <property type="project" value="TreeGrafter"/>
</dbReference>
<reference evidence="3" key="2">
    <citation type="journal article" date="2017" name="Nat. Plants">
        <title>The Aegilops tauschii genome reveals multiple impacts of transposons.</title>
        <authorList>
            <person name="Zhao G."/>
            <person name="Zou C."/>
            <person name="Li K."/>
            <person name="Wang K."/>
            <person name="Li T."/>
            <person name="Gao L."/>
            <person name="Zhang X."/>
            <person name="Wang H."/>
            <person name="Yang Z."/>
            <person name="Liu X."/>
            <person name="Jiang W."/>
            <person name="Mao L."/>
            <person name="Kong X."/>
            <person name="Jiao Y."/>
            <person name="Jia J."/>
        </authorList>
    </citation>
    <scope>NUCLEOTIDE SEQUENCE [LARGE SCALE GENOMIC DNA]</scope>
    <source>
        <strain evidence="3">cv. AL8/78</strain>
    </source>
</reference>
<organism evidence="2 3">
    <name type="scientific">Aegilops tauschii subsp. strangulata</name>
    <name type="common">Goatgrass</name>
    <dbReference type="NCBI Taxonomy" id="200361"/>
    <lineage>
        <taxon>Eukaryota</taxon>
        <taxon>Viridiplantae</taxon>
        <taxon>Streptophyta</taxon>
        <taxon>Embryophyta</taxon>
        <taxon>Tracheophyta</taxon>
        <taxon>Spermatophyta</taxon>
        <taxon>Magnoliopsida</taxon>
        <taxon>Liliopsida</taxon>
        <taxon>Poales</taxon>
        <taxon>Poaceae</taxon>
        <taxon>BOP clade</taxon>
        <taxon>Pooideae</taxon>
        <taxon>Triticodae</taxon>
        <taxon>Triticeae</taxon>
        <taxon>Triticinae</taxon>
        <taxon>Aegilops</taxon>
    </lineage>
</organism>